<dbReference type="RefSeq" id="WP_243326641.1">
    <property type="nucleotide sequence ID" value="NZ_JAKZMM010000074.1"/>
</dbReference>
<reference evidence="1 2" key="1">
    <citation type="submission" date="2022-03" db="EMBL/GenBank/DDBJ databases">
        <title>Parabacteroides sp. nov. isolated from swine feces.</title>
        <authorList>
            <person name="Bak J.E."/>
        </authorList>
    </citation>
    <scope>NUCLEOTIDE SEQUENCE [LARGE SCALE GENOMIC DNA]</scope>
    <source>
        <strain evidence="1 2">AGMB00274</strain>
    </source>
</reference>
<dbReference type="EMBL" id="JAKZMM010000074">
    <property type="protein sequence ID" value="MCJ2382348.1"/>
    <property type="molecule type" value="Genomic_DNA"/>
</dbReference>
<protein>
    <recommendedName>
        <fullName evidence="3">Phage protein</fullName>
    </recommendedName>
</protein>
<sequence length="66" mass="7777">MKIKVTRQERITLLKWLSSGEIDTTDLPQLNETIEEKDLWIEALKKLTDQYELDEKEKGGRNENSN</sequence>
<gene>
    <name evidence="1" type="ORF">MUN53_17335</name>
</gene>
<name>A0ABT0C5Q8_9BACT</name>
<accession>A0ABT0C5Q8</accession>
<keyword evidence="2" id="KW-1185">Reference proteome</keyword>
<dbReference type="Proteomes" id="UP001165444">
    <property type="component" value="Unassembled WGS sequence"/>
</dbReference>
<evidence type="ECO:0000313" key="2">
    <source>
        <dbReference type="Proteomes" id="UP001165444"/>
    </source>
</evidence>
<evidence type="ECO:0000313" key="1">
    <source>
        <dbReference type="EMBL" id="MCJ2382348.1"/>
    </source>
</evidence>
<comment type="caution">
    <text evidence="1">The sequence shown here is derived from an EMBL/GenBank/DDBJ whole genome shotgun (WGS) entry which is preliminary data.</text>
</comment>
<organism evidence="1 2">
    <name type="scientific">Parabacteroides faecalis</name>
    <dbReference type="NCBI Taxonomy" id="2924040"/>
    <lineage>
        <taxon>Bacteria</taxon>
        <taxon>Pseudomonadati</taxon>
        <taxon>Bacteroidota</taxon>
        <taxon>Bacteroidia</taxon>
        <taxon>Bacteroidales</taxon>
        <taxon>Tannerellaceae</taxon>
        <taxon>Parabacteroides</taxon>
    </lineage>
</organism>
<proteinExistence type="predicted"/>
<evidence type="ECO:0008006" key="3">
    <source>
        <dbReference type="Google" id="ProtNLM"/>
    </source>
</evidence>